<evidence type="ECO:0000256" key="7">
    <source>
        <dbReference type="ARBA" id="ARBA00047551"/>
    </source>
</evidence>
<evidence type="ECO:0000313" key="11">
    <source>
        <dbReference type="Proteomes" id="UP000054498"/>
    </source>
</evidence>
<dbReference type="GO" id="GO:0005737">
    <property type="term" value="C:cytoplasm"/>
    <property type="evidence" value="ECO:0007669"/>
    <property type="project" value="TreeGrafter"/>
</dbReference>
<dbReference type="InterPro" id="IPR019775">
    <property type="entry name" value="WD40_repeat_CS"/>
</dbReference>
<dbReference type="GO" id="GO:0017183">
    <property type="term" value="P:protein histidyl modification to diphthamide"/>
    <property type="evidence" value="ECO:0007669"/>
    <property type="project" value="TreeGrafter"/>
</dbReference>
<dbReference type="PROSITE" id="PS50082">
    <property type="entry name" value="WD_REPEATS_2"/>
    <property type="match status" value="1"/>
</dbReference>
<dbReference type="EMBL" id="KK102065">
    <property type="protein sequence ID" value="KIY98783.1"/>
    <property type="molecule type" value="Genomic_DNA"/>
</dbReference>
<evidence type="ECO:0000256" key="8">
    <source>
        <dbReference type="PROSITE-ProRule" id="PRU00221"/>
    </source>
</evidence>
<dbReference type="AlphaFoldDB" id="A0A0D2KTI9"/>
<feature type="region of interest" description="Disordered" evidence="9">
    <location>
        <begin position="398"/>
        <end position="421"/>
    </location>
</feature>
<dbReference type="PROSITE" id="PS00678">
    <property type="entry name" value="WD_REPEATS_1"/>
    <property type="match status" value="1"/>
</dbReference>
<dbReference type="InterPro" id="IPR036322">
    <property type="entry name" value="WD40_repeat_dom_sf"/>
</dbReference>
<dbReference type="PANTHER" id="PTHR46042">
    <property type="entry name" value="DIPHTHINE METHYLTRANSFERASE"/>
    <property type="match status" value="1"/>
</dbReference>
<dbReference type="SMART" id="SM00320">
    <property type="entry name" value="WD40"/>
    <property type="match status" value="5"/>
</dbReference>
<dbReference type="Pfam" id="PF00400">
    <property type="entry name" value="WD40"/>
    <property type="match status" value="1"/>
</dbReference>
<dbReference type="EC" id="3.1.1.97" evidence="6"/>
<protein>
    <recommendedName>
        <fullName evidence="6">methylated diphthine methylhydrolase</fullName>
        <ecNumber evidence="6">3.1.1.97</ecNumber>
    </recommendedName>
</protein>
<dbReference type="InterPro" id="IPR001680">
    <property type="entry name" value="WD40_rpt"/>
</dbReference>
<dbReference type="Gene3D" id="2.130.10.10">
    <property type="entry name" value="YVTN repeat-like/Quinoprotein amine dehydrogenase"/>
    <property type="match status" value="1"/>
</dbReference>
<dbReference type="SUPFAM" id="SSF50978">
    <property type="entry name" value="WD40 repeat-like"/>
    <property type="match status" value="1"/>
</dbReference>
<evidence type="ECO:0000256" key="5">
    <source>
        <dbReference type="ARBA" id="ARBA00038092"/>
    </source>
</evidence>
<evidence type="ECO:0000256" key="4">
    <source>
        <dbReference type="ARBA" id="ARBA00022801"/>
    </source>
</evidence>
<keyword evidence="4" id="KW-0378">Hydrolase</keyword>
<evidence type="ECO:0000256" key="2">
    <source>
        <dbReference type="ARBA" id="ARBA00022574"/>
    </source>
</evidence>
<name>A0A0D2KTI9_9CHLO</name>
<sequence>MAALHQEIIHELNTDCVEFCPATEHPDWLVLGSYQLNEKTGDRHGGIDIFGLHRGLASAPPRLSLAATARGLPGVFDARWQLINGGWLVSTALSDGTLRLYRAPLDLSDTPPAAPAAGPEAPPAGGGAGASGASDASEAAPQLLEVDRLKAATQMALCVDWAAVGDSSSSQREQVAAVGSSGGEVTLVQAAEGGLRRLNEWRAHELEVWTVAFDKHQPGPRSRRWGRRHVLYSGADDCVFQGWDCRAAAPAVAWGARTRDTGSDSDGSDGGGGGGDLSVFRNRRAHGAGVCCVAPHPAREHVVATGSYDERIRLWDTRKPSKPLITSQVPTGGGAWRLRWHPRDPSLILAACMYNGFAVARASASFDSVKIVESYAGHQSIAYGADWHPTLVAACGGSGEGDGGASSAGPAGGGGAGGGEGQAAAEVAAEGGGRAAGGSGNVVATCSFYDRRLHLWTTATQ</sequence>
<dbReference type="Proteomes" id="UP000054498">
    <property type="component" value="Unassembled WGS sequence"/>
</dbReference>
<dbReference type="GeneID" id="25742054"/>
<keyword evidence="11" id="KW-1185">Reference proteome</keyword>
<feature type="region of interest" description="Disordered" evidence="9">
    <location>
        <begin position="111"/>
        <end position="137"/>
    </location>
</feature>
<evidence type="ECO:0000256" key="9">
    <source>
        <dbReference type="SAM" id="MobiDB-lite"/>
    </source>
</evidence>
<comment type="pathway">
    <text evidence="1">Protein modification; peptidyl-diphthamide biosynthesis.</text>
</comment>
<proteinExistence type="inferred from homology"/>
<dbReference type="RefSeq" id="XP_013897803.1">
    <property type="nucleotide sequence ID" value="XM_014042349.1"/>
</dbReference>
<dbReference type="PROSITE" id="PS50294">
    <property type="entry name" value="WD_REPEATS_REGION"/>
    <property type="match status" value="1"/>
</dbReference>
<gene>
    <name evidence="10" type="ORF">MNEG_9179</name>
</gene>
<organism evidence="10 11">
    <name type="scientific">Monoraphidium neglectum</name>
    <dbReference type="NCBI Taxonomy" id="145388"/>
    <lineage>
        <taxon>Eukaryota</taxon>
        <taxon>Viridiplantae</taxon>
        <taxon>Chlorophyta</taxon>
        <taxon>core chlorophytes</taxon>
        <taxon>Chlorophyceae</taxon>
        <taxon>CS clade</taxon>
        <taxon>Sphaeropleales</taxon>
        <taxon>Selenastraceae</taxon>
        <taxon>Monoraphidium</taxon>
    </lineage>
</organism>
<accession>A0A0D2KTI9</accession>
<feature type="repeat" description="WD" evidence="8">
    <location>
        <begin position="283"/>
        <end position="318"/>
    </location>
</feature>
<dbReference type="InterPro" id="IPR052415">
    <property type="entry name" value="Diphthine_MTase"/>
</dbReference>
<evidence type="ECO:0000313" key="10">
    <source>
        <dbReference type="EMBL" id="KIY98783.1"/>
    </source>
</evidence>
<keyword evidence="2 8" id="KW-0853">WD repeat</keyword>
<reference evidence="10 11" key="1">
    <citation type="journal article" date="2013" name="BMC Genomics">
        <title>Reconstruction of the lipid metabolism for the microalga Monoraphidium neglectum from its genome sequence reveals characteristics suitable for biofuel production.</title>
        <authorList>
            <person name="Bogen C."/>
            <person name="Al-Dilaimi A."/>
            <person name="Albersmeier A."/>
            <person name="Wichmann J."/>
            <person name="Grundmann M."/>
            <person name="Rupp O."/>
            <person name="Lauersen K.J."/>
            <person name="Blifernez-Klassen O."/>
            <person name="Kalinowski J."/>
            <person name="Goesmann A."/>
            <person name="Mussgnug J.H."/>
            <person name="Kruse O."/>
        </authorList>
    </citation>
    <scope>NUCLEOTIDE SEQUENCE [LARGE SCALE GENOMIC DNA]</scope>
    <source>
        <strain evidence="10 11">SAG 48.87</strain>
    </source>
</reference>
<keyword evidence="3" id="KW-0677">Repeat</keyword>
<evidence type="ECO:0000256" key="1">
    <source>
        <dbReference type="ARBA" id="ARBA00005156"/>
    </source>
</evidence>
<comment type="similarity">
    <text evidence="5">Belongs to the DPH7 family.</text>
</comment>
<dbReference type="OrthoDB" id="1930760at2759"/>
<dbReference type="InterPro" id="IPR015943">
    <property type="entry name" value="WD40/YVTN_repeat-like_dom_sf"/>
</dbReference>
<comment type="catalytic activity">
    <reaction evidence="7">
        <text>diphthine methyl ester-[translation elongation factor 2] + H2O = diphthine-[translation elongation factor 2] + methanol + H(+)</text>
        <dbReference type="Rhea" id="RHEA:42656"/>
        <dbReference type="Rhea" id="RHEA-COMP:10172"/>
        <dbReference type="Rhea" id="RHEA-COMP:10173"/>
        <dbReference type="ChEBI" id="CHEBI:15377"/>
        <dbReference type="ChEBI" id="CHEBI:15378"/>
        <dbReference type="ChEBI" id="CHEBI:17790"/>
        <dbReference type="ChEBI" id="CHEBI:79005"/>
        <dbReference type="ChEBI" id="CHEBI:82696"/>
        <dbReference type="EC" id="3.1.1.97"/>
    </reaction>
</comment>
<dbReference type="GO" id="GO:0061685">
    <property type="term" value="F:diphthine methylesterase activity"/>
    <property type="evidence" value="ECO:0007669"/>
    <property type="project" value="UniProtKB-EC"/>
</dbReference>
<evidence type="ECO:0000256" key="6">
    <source>
        <dbReference type="ARBA" id="ARBA00039131"/>
    </source>
</evidence>
<dbReference type="PANTHER" id="PTHR46042:SF1">
    <property type="entry name" value="DIPHTHINE METHYLTRANSFERASE"/>
    <property type="match status" value="1"/>
</dbReference>
<dbReference type="KEGG" id="mng:MNEG_9179"/>
<feature type="region of interest" description="Disordered" evidence="9">
    <location>
        <begin position="255"/>
        <end position="278"/>
    </location>
</feature>
<dbReference type="STRING" id="145388.A0A0D2KTI9"/>
<evidence type="ECO:0000256" key="3">
    <source>
        <dbReference type="ARBA" id="ARBA00022737"/>
    </source>
</evidence>